<reference evidence="1" key="1">
    <citation type="submission" date="2019-08" db="EMBL/GenBank/DDBJ databases">
        <authorList>
            <person name="Kucharzyk K."/>
            <person name="Murdoch R.W."/>
            <person name="Higgins S."/>
            <person name="Loffler F."/>
        </authorList>
    </citation>
    <scope>NUCLEOTIDE SEQUENCE</scope>
</reference>
<proteinExistence type="predicted"/>
<name>A0A645C9K1_9ZZZZ</name>
<dbReference type="EMBL" id="VSSQ01025015">
    <property type="protein sequence ID" value="MPM72874.1"/>
    <property type="molecule type" value="Genomic_DNA"/>
</dbReference>
<gene>
    <name evidence="1" type="ORF">SDC9_119850</name>
</gene>
<sequence length="101" mass="11411">MQVNISQIIKVLCQGQAVTQHLVYPYCFHQISFPQHQAAFAFGQLVEGYRNIGVVLEISANFQGFYKMLLCSLVITEFLMEKSEVVVMECQQALISQAGKH</sequence>
<dbReference type="AlphaFoldDB" id="A0A645C9K1"/>
<protein>
    <submittedName>
        <fullName evidence="1">Uncharacterized protein</fullName>
    </submittedName>
</protein>
<accession>A0A645C9K1</accession>
<organism evidence="1">
    <name type="scientific">bioreactor metagenome</name>
    <dbReference type="NCBI Taxonomy" id="1076179"/>
    <lineage>
        <taxon>unclassified sequences</taxon>
        <taxon>metagenomes</taxon>
        <taxon>ecological metagenomes</taxon>
    </lineage>
</organism>
<comment type="caution">
    <text evidence="1">The sequence shown here is derived from an EMBL/GenBank/DDBJ whole genome shotgun (WGS) entry which is preliminary data.</text>
</comment>
<evidence type="ECO:0000313" key="1">
    <source>
        <dbReference type="EMBL" id="MPM72874.1"/>
    </source>
</evidence>